<evidence type="ECO:0000313" key="2">
    <source>
        <dbReference type="Proteomes" id="UP001500618"/>
    </source>
</evidence>
<dbReference type="RefSeq" id="WP_163567104.1">
    <property type="nucleotide sequence ID" value="NZ_BAAANY010000038.1"/>
</dbReference>
<dbReference type="EMBL" id="BAAANY010000038">
    <property type="protein sequence ID" value="GAA1712467.1"/>
    <property type="molecule type" value="Genomic_DNA"/>
</dbReference>
<name>A0ABN2IV80_9ACTN</name>
<keyword evidence="2" id="KW-1185">Reference proteome</keyword>
<dbReference type="PROSITE" id="PS51257">
    <property type="entry name" value="PROKAR_LIPOPROTEIN"/>
    <property type="match status" value="1"/>
</dbReference>
<comment type="caution">
    <text evidence="1">The sequence shown here is derived from an EMBL/GenBank/DDBJ whole genome shotgun (WGS) entry which is preliminary data.</text>
</comment>
<proteinExistence type="predicted"/>
<protein>
    <submittedName>
        <fullName evidence="1">Uncharacterized protein</fullName>
    </submittedName>
</protein>
<reference evidence="1 2" key="1">
    <citation type="journal article" date="2019" name="Int. J. Syst. Evol. Microbiol.">
        <title>The Global Catalogue of Microorganisms (GCM) 10K type strain sequencing project: providing services to taxonomists for standard genome sequencing and annotation.</title>
        <authorList>
            <consortium name="The Broad Institute Genomics Platform"/>
            <consortium name="The Broad Institute Genome Sequencing Center for Infectious Disease"/>
            <person name="Wu L."/>
            <person name="Ma J."/>
        </authorList>
    </citation>
    <scope>NUCLEOTIDE SEQUENCE [LARGE SCALE GENOMIC DNA]</scope>
    <source>
        <strain evidence="1 2">JCM 14718</strain>
    </source>
</reference>
<sequence length="375" mass="40601">MQPRTDPIRPGITAPQVFDLLTASNIQVSAGCELLDRSLNVLADISDGFLGGTVKRANTATIHGSCDVSLEQELDWGTAIIRPYVTVSVPGPGGLSARFNEGAYFTSTPSYVADARPRQFDLQGYDQLEALTSPVGDSYVVGTGASYLGAVASILTAQGFTQFVIDQSRAGTLLSQPRSWPLDQNTTWLKVVNDLLAAVGYRGLWADWDGRLRAEPYAPPSARASEWFYDTDISTTILLDRTRYQDYFNAPNRWVAVRSNLASGQIPVEGDGVFTYVNQNAGTTSVAARGRVITKVLPVEAADQDALITTANITIDADLRIDQQFAVTTGPNPLHWHFDRVTLADPEFGAAVELQETAWSLPLDGSAMAHVWSSV</sequence>
<evidence type="ECO:0000313" key="1">
    <source>
        <dbReference type="EMBL" id="GAA1712467.1"/>
    </source>
</evidence>
<gene>
    <name evidence="1" type="ORF">GCM10009765_71940</name>
</gene>
<organism evidence="1 2">
    <name type="scientific">Fodinicola feengrottensis</name>
    <dbReference type="NCBI Taxonomy" id="435914"/>
    <lineage>
        <taxon>Bacteria</taxon>
        <taxon>Bacillati</taxon>
        <taxon>Actinomycetota</taxon>
        <taxon>Actinomycetes</taxon>
        <taxon>Mycobacteriales</taxon>
        <taxon>Fodinicola</taxon>
    </lineage>
</organism>
<dbReference type="Proteomes" id="UP001500618">
    <property type="component" value="Unassembled WGS sequence"/>
</dbReference>
<accession>A0ABN2IV80</accession>